<feature type="transmembrane region" description="Helical" evidence="8">
    <location>
        <begin position="12"/>
        <end position="35"/>
    </location>
</feature>
<evidence type="ECO:0000256" key="1">
    <source>
        <dbReference type="ARBA" id="ARBA00004651"/>
    </source>
</evidence>
<dbReference type="InterPro" id="IPR000715">
    <property type="entry name" value="Glycosyl_transferase_4"/>
</dbReference>
<dbReference type="Proteomes" id="UP000250169">
    <property type="component" value="Unassembled WGS sequence"/>
</dbReference>
<dbReference type="GO" id="GO:0071555">
    <property type="term" value="P:cell wall organization"/>
    <property type="evidence" value="ECO:0007669"/>
    <property type="project" value="TreeGrafter"/>
</dbReference>
<keyword evidence="6 8" id="KW-0472">Membrane</keyword>
<organism evidence="9 10">
    <name type="scientific">Capnocytophaga ochracea</name>
    <dbReference type="NCBI Taxonomy" id="1018"/>
    <lineage>
        <taxon>Bacteria</taxon>
        <taxon>Pseudomonadati</taxon>
        <taxon>Bacteroidota</taxon>
        <taxon>Flavobacteriia</taxon>
        <taxon>Flavobacteriales</taxon>
        <taxon>Flavobacteriaceae</taxon>
        <taxon>Capnocytophaga</taxon>
    </lineage>
</organism>
<evidence type="ECO:0000256" key="2">
    <source>
        <dbReference type="ARBA" id="ARBA00022475"/>
    </source>
</evidence>
<evidence type="ECO:0000256" key="8">
    <source>
        <dbReference type="SAM" id="Phobius"/>
    </source>
</evidence>
<name>A0A2X2SX00_CAPOC</name>
<comment type="cofactor">
    <cofactor evidence="7">
        <name>Mg(2+)</name>
        <dbReference type="ChEBI" id="CHEBI:18420"/>
    </cofactor>
</comment>
<feature type="transmembrane region" description="Helical" evidence="8">
    <location>
        <begin position="141"/>
        <end position="158"/>
    </location>
</feature>
<dbReference type="PANTHER" id="PTHR22926:SF3">
    <property type="entry name" value="UNDECAPRENYL-PHOSPHATE ALPHA-N-ACETYLGLUCOSAMINYL 1-PHOSPHATE TRANSFERASE"/>
    <property type="match status" value="1"/>
</dbReference>
<dbReference type="PANTHER" id="PTHR22926">
    <property type="entry name" value="PHOSPHO-N-ACETYLMURAMOYL-PENTAPEPTIDE-TRANSFERASE"/>
    <property type="match status" value="1"/>
</dbReference>
<accession>A0A2X2SX00</accession>
<feature type="transmembrane region" description="Helical" evidence="8">
    <location>
        <begin position="259"/>
        <end position="278"/>
    </location>
</feature>
<keyword evidence="5 8" id="KW-1133">Transmembrane helix</keyword>
<evidence type="ECO:0000256" key="7">
    <source>
        <dbReference type="PIRSR" id="PIRSR600715-1"/>
    </source>
</evidence>
<sequence length="379" mass="42547">MITTFFSENLEFTTICVFLLSLGVAYFSLPSIIYVSKSKNLMDKPNARSSHKEKTPTLGGISFFVSLVFTLFLLRFFDNDNVGINILSGVGVLFFVGLKDDLVGVNPSTKIIGQIIATLMLFLGTGLKITTLDNFLGITDIPYWLSIFMSCGMMMMIVNSYNLIDGINGSAAMVGIVIFGAFAYVFYDAQLYYYFLLSILCIGFLLAFLRYNLSVRKRVFMGDTGSMIAGFLIAVLAIKFFALNTEALESAIIHPTNKIWVLLAIIFIPFFDTTRVFTTRLLRHGQPFKADRSHIHHVMIDYMKLSHSQASVLLALINLIVCVVILYLNTFLSSLYLGIVLGVIFIGLAGLLFYVNRSYHIRKKKQKIRHIVKGIIKKK</sequence>
<dbReference type="GO" id="GO:0046872">
    <property type="term" value="F:metal ion binding"/>
    <property type="evidence" value="ECO:0007669"/>
    <property type="project" value="UniProtKB-KW"/>
</dbReference>
<protein>
    <submittedName>
        <fullName evidence="9">Undecaprenyl-phosphate alpha-N-acetylglucosaminyl 1-phosphate transferase</fullName>
        <ecNumber evidence="9">2.7.8.33</ecNumber>
    </submittedName>
</protein>
<feature type="binding site" evidence="7">
    <location>
        <position position="162"/>
    </location>
    <ligand>
        <name>Mg(2+)</name>
        <dbReference type="ChEBI" id="CHEBI:18420"/>
    </ligand>
</feature>
<feature type="transmembrane region" description="Helical" evidence="8">
    <location>
        <begin position="193"/>
        <end position="213"/>
    </location>
</feature>
<dbReference type="GO" id="GO:0044038">
    <property type="term" value="P:cell wall macromolecule biosynthetic process"/>
    <property type="evidence" value="ECO:0007669"/>
    <property type="project" value="TreeGrafter"/>
</dbReference>
<evidence type="ECO:0000256" key="6">
    <source>
        <dbReference type="ARBA" id="ARBA00023136"/>
    </source>
</evidence>
<gene>
    <name evidence="9" type="primary">wecA</name>
    <name evidence="9" type="ORF">NCTC11545_01605</name>
</gene>
<comment type="subcellular location">
    <subcellularLocation>
        <location evidence="1">Cell membrane</location>
        <topology evidence="1">Multi-pass membrane protein</topology>
    </subcellularLocation>
</comment>
<dbReference type="EC" id="2.7.8.33" evidence="9"/>
<keyword evidence="4 8" id="KW-0812">Transmembrane</keyword>
<dbReference type="Pfam" id="PF00953">
    <property type="entry name" value="Glycos_transf_4"/>
    <property type="match status" value="1"/>
</dbReference>
<feature type="transmembrane region" description="Helical" evidence="8">
    <location>
        <begin position="334"/>
        <end position="355"/>
    </location>
</feature>
<keyword evidence="7" id="KW-0460">Magnesium</keyword>
<evidence type="ECO:0000256" key="5">
    <source>
        <dbReference type="ARBA" id="ARBA00022989"/>
    </source>
</evidence>
<feature type="transmembrane region" description="Helical" evidence="8">
    <location>
        <begin position="170"/>
        <end position="187"/>
    </location>
</feature>
<feature type="transmembrane region" description="Helical" evidence="8">
    <location>
        <begin position="56"/>
        <end position="76"/>
    </location>
</feature>
<evidence type="ECO:0000256" key="3">
    <source>
        <dbReference type="ARBA" id="ARBA00022679"/>
    </source>
</evidence>
<feature type="binding site" evidence="7">
    <location>
        <position position="223"/>
    </location>
    <ligand>
        <name>Mg(2+)</name>
        <dbReference type="ChEBI" id="CHEBI:18420"/>
    </ligand>
</feature>
<feature type="transmembrane region" description="Helical" evidence="8">
    <location>
        <begin position="225"/>
        <end position="243"/>
    </location>
</feature>
<dbReference type="GO" id="GO:0009103">
    <property type="term" value="P:lipopolysaccharide biosynthetic process"/>
    <property type="evidence" value="ECO:0007669"/>
    <property type="project" value="TreeGrafter"/>
</dbReference>
<dbReference type="CDD" id="cd06853">
    <property type="entry name" value="GT_WecA_like"/>
    <property type="match status" value="1"/>
</dbReference>
<keyword evidence="7" id="KW-0479">Metal-binding</keyword>
<reference evidence="9 10" key="1">
    <citation type="submission" date="2018-06" db="EMBL/GenBank/DDBJ databases">
        <authorList>
            <consortium name="Pathogen Informatics"/>
            <person name="Doyle S."/>
        </authorList>
    </citation>
    <scope>NUCLEOTIDE SEQUENCE [LARGE SCALE GENOMIC DNA]</scope>
    <source>
        <strain evidence="9 10">NCTC11545</strain>
    </source>
</reference>
<feature type="transmembrane region" description="Helical" evidence="8">
    <location>
        <begin position="310"/>
        <end position="328"/>
    </location>
</feature>
<evidence type="ECO:0000313" key="9">
    <source>
        <dbReference type="EMBL" id="SQA94221.1"/>
    </source>
</evidence>
<dbReference type="AlphaFoldDB" id="A0A2X2SX00"/>
<feature type="transmembrane region" description="Helical" evidence="8">
    <location>
        <begin position="82"/>
        <end position="99"/>
    </location>
</feature>
<evidence type="ECO:0000313" key="10">
    <source>
        <dbReference type="Proteomes" id="UP000250169"/>
    </source>
</evidence>
<dbReference type="GO" id="GO:0005886">
    <property type="term" value="C:plasma membrane"/>
    <property type="evidence" value="ECO:0007669"/>
    <property type="project" value="UniProtKB-SubCell"/>
</dbReference>
<dbReference type="GO" id="GO:0036380">
    <property type="term" value="F:UDP-N-acetylglucosamine-undecaprenyl-phosphate N-acetylglucosaminephosphotransferase activity"/>
    <property type="evidence" value="ECO:0007669"/>
    <property type="project" value="UniProtKB-EC"/>
</dbReference>
<dbReference type="RefSeq" id="WP_181463695.1">
    <property type="nucleotide sequence ID" value="NZ_UAVS01000005.1"/>
</dbReference>
<dbReference type="EMBL" id="UAVS01000005">
    <property type="protein sequence ID" value="SQA94221.1"/>
    <property type="molecule type" value="Genomic_DNA"/>
</dbReference>
<keyword evidence="3 9" id="KW-0808">Transferase</keyword>
<evidence type="ECO:0000256" key="4">
    <source>
        <dbReference type="ARBA" id="ARBA00022692"/>
    </source>
</evidence>
<keyword evidence="2" id="KW-1003">Cell membrane</keyword>
<proteinExistence type="predicted"/>